<dbReference type="STRING" id="660518.SAMN05216218_105222"/>
<feature type="transmembrane region" description="Helical" evidence="2">
    <location>
        <begin position="12"/>
        <end position="35"/>
    </location>
</feature>
<dbReference type="InterPro" id="IPR036374">
    <property type="entry name" value="OxRdtase_Mopterin-bd_sf"/>
</dbReference>
<feature type="transmembrane region" description="Helical" evidence="2">
    <location>
        <begin position="107"/>
        <end position="129"/>
    </location>
</feature>
<name>A0A1G7K9M0_9EURY</name>
<evidence type="ECO:0000259" key="3">
    <source>
        <dbReference type="Pfam" id="PF00174"/>
    </source>
</evidence>
<feature type="region of interest" description="Disordered" evidence="1">
    <location>
        <begin position="230"/>
        <end position="256"/>
    </location>
</feature>
<sequence length="373" mass="40676">MGVLARLAPPPSLVDWSILALVAFEVGSGLVSLTVGQPSGAWLFTLHALAGFTLVALLGWKFRRVRRRVTDRDLWDDGTPVSILLGTLALATLGTGIYWALSGPVRIAGWPLLFLHMVLGTLVVPVLLWHLRHRFRLPSTAGIDRRRTTLQYGALLGFGALSWKAQQVAGDALSLPGRDRRFTGSKEDGSDDGNAFPVTSWVADDPDPIDPDAWTLTVAGAVATPLELDFDALPPDSRSAPRQRDGSAADTPVGATSERAVLDCTSGWYSEHDWAGVRVGDLLDRVEPADDAAWVRFRSVTGYYWSLPIEEAQNALLATRVDGDPLAHGHGFPLRLVAPGRRGFQWVKWVERVEVTHRQDLGQWVAIFVSGLD</sequence>
<reference evidence="5" key="1">
    <citation type="submission" date="2016-10" db="EMBL/GenBank/DDBJ databases">
        <authorList>
            <person name="Varghese N."/>
            <person name="Submissions S."/>
        </authorList>
    </citation>
    <scope>NUCLEOTIDE SEQUENCE [LARGE SCALE GENOMIC DNA]</scope>
    <source>
        <strain evidence="5">IBRC-M 10760</strain>
    </source>
</reference>
<evidence type="ECO:0000256" key="2">
    <source>
        <dbReference type="SAM" id="Phobius"/>
    </source>
</evidence>
<dbReference type="OrthoDB" id="24039at2157"/>
<evidence type="ECO:0000313" key="4">
    <source>
        <dbReference type="EMBL" id="SDF33862.1"/>
    </source>
</evidence>
<keyword evidence="2" id="KW-0812">Transmembrane</keyword>
<dbReference type="AlphaFoldDB" id="A0A1G7K9M0"/>
<dbReference type="PANTHER" id="PTHR43032">
    <property type="entry name" value="PROTEIN-METHIONINE-SULFOXIDE REDUCTASE"/>
    <property type="match status" value="1"/>
</dbReference>
<dbReference type="InterPro" id="IPR000572">
    <property type="entry name" value="OxRdtase_Mopterin-bd_dom"/>
</dbReference>
<dbReference type="RefSeq" id="WP_092690621.1">
    <property type="nucleotide sequence ID" value="NZ_FNBK01000005.1"/>
</dbReference>
<dbReference type="Pfam" id="PF00174">
    <property type="entry name" value="Oxidored_molyb"/>
    <property type="match status" value="1"/>
</dbReference>
<feature type="region of interest" description="Disordered" evidence="1">
    <location>
        <begin position="179"/>
        <end position="199"/>
    </location>
</feature>
<organism evidence="4 5">
    <name type="scientific">Halorientalis regularis</name>
    <dbReference type="NCBI Taxonomy" id="660518"/>
    <lineage>
        <taxon>Archaea</taxon>
        <taxon>Methanobacteriati</taxon>
        <taxon>Methanobacteriota</taxon>
        <taxon>Stenosarchaea group</taxon>
        <taxon>Halobacteria</taxon>
        <taxon>Halobacteriales</taxon>
        <taxon>Haloarculaceae</taxon>
        <taxon>Halorientalis</taxon>
    </lineage>
</organism>
<gene>
    <name evidence="4" type="ORF">SAMN05216218_105222</name>
</gene>
<keyword evidence="2" id="KW-1133">Transmembrane helix</keyword>
<dbReference type="Proteomes" id="UP000199076">
    <property type="component" value="Unassembled WGS sequence"/>
</dbReference>
<keyword evidence="5" id="KW-1185">Reference proteome</keyword>
<dbReference type="SUPFAM" id="SSF56524">
    <property type="entry name" value="Oxidoreductase molybdopterin-binding domain"/>
    <property type="match status" value="1"/>
</dbReference>
<feature type="transmembrane region" description="Helical" evidence="2">
    <location>
        <begin position="41"/>
        <end position="60"/>
    </location>
</feature>
<feature type="compositionally biased region" description="Basic and acidic residues" evidence="1">
    <location>
        <begin position="179"/>
        <end position="188"/>
    </location>
</feature>
<dbReference type="EMBL" id="FNBK01000005">
    <property type="protein sequence ID" value="SDF33862.1"/>
    <property type="molecule type" value="Genomic_DNA"/>
</dbReference>
<protein>
    <submittedName>
        <fullName evidence="4">Oxidoreductase molybdopterin binding domain-containing protein</fullName>
    </submittedName>
</protein>
<evidence type="ECO:0000313" key="5">
    <source>
        <dbReference type="Proteomes" id="UP000199076"/>
    </source>
</evidence>
<keyword evidence="2" id="KW-0472">Membrane</keyword>
<accession>A0A1G7K9M0</accession>
<dbReference type="CDD" id="cd00321">
    <property type="entry name" value="SO_family_Moco"/>
    <property type="match status" value="1"/>
</dbReference>
<feature type="transmembrane region" description="Helical" evidence="2">
    <location>
        <begin position="81"/>
        <end position="101"/>
    </location>
</feature>
<evidence type="ECO:0000256" key="1">
    <source>
        <dbReference type="SAM" id="MobiDB-lite"/>
    </source>
</evidence>
<proteinExistence type="predicted"/>
<feature type="domain" description="Oxidoreductase molybdopterin-binding" evidence="3">
    <location>
        <begin position="208"/>
        <end position="364"/>
    </location>
</feature>
<dbReference type="Gene3D" id="3.90.420.10">
    <property type="entry name" value="Oxidoreductase, molybdopterin-binding domain"/>
    <property type="match status" value="1"/>
</dbReference>